<dbReference type="Pfam" id="PF02823">
    <property type="entry name" value="ATP-synt_DE_N"/>
    <property type="match status" value="1"/>
</dbReference>
<keyword evidence="6" id="KW-0139">CF(1)</keyword>
<organism evidence="10">
    <name type="scientific">bioreactor metagenome</name>
    <dbReference type="NCBI Taxonomy" id="1076179"/>
    <lineage>
        <taxon>unclassified sequences</taxon>
        <taxon>metagenomes</taxon>
        <taxon>ecological metagenomes</taxon>
    </lineage>
</organism>
<keyword evidence="3" id="KW-0813">Transport</keyword>
<evidence type="ECO:0000256" key="4">
    <source>
        <dbReference type="ARBA" id="ARBA00023065"/>
    </source>
</evidence>
<proteinExistence type="inferred from homology"/>
<dbReference type="GO" id="GO:0046933">
    <property type="term" value="F:proton-transporting ATP synthase activity, rotational mechanism"/>
    <property type="evidence" value="ECO:0007669"/>
    <property type="project" value="InterPro"/>
</dbReference>
<keyword evidence="5" id="KW-0472">Membrane</keyword>
<dbReference type="InterPro" id="IPR036771">
    <property type="entry name" value="ATPsynth_dsu/esu_N"/>
</dbReference>
<dbReference type="InterPro" id="IPR020546">
    <property type="entry name" value="ATP_synth_F1_dsu/esu_N"/>
</dbReference>
<dbReference type="NCBIfam" id="TIGR01216">
    <property type="entry name" value="ATP_synt_epsi"/>
    <property type="match status" value="1"/>
</dbReference>
<dbReference type="Gene3D" id="2.60.15.10">
    <property type="entry name" value="F0F1 ATP synthase delta/epsilon subunit, N-terminal"/>
    <property type="match status" value="1"/>
</dbReference>
<dbReference type="InterPro" id="IPR001469">
    <property type="entry name" value="ATP_synth_F1_dsu/esu"/>
</dbReference>
<dbReference type="PANTHER" id="PTHR13822:SF10">
    <property type="entry name" value="ATP SYNTHASE EPSILON CHAIN, CHLOROPLASTIC"/>
    <property type="match status" value="1"/>
</dbReference>
<dbReference type="SUPFAM" id="SSF46604">
    <property type="entry name" value="Epsilon subunit of F1F0-ATP synthase C-terminal domain"/>
    <property type="match status" value="1"/>
</dbReference>
<evidence type="ECO:0000256" key="3">
    <source>
        <dbReference type="ARBA" id="ARBA00022448"/>
    </source>
</evidence>
<evidence type="ECO:0000256" key="7">
    <source>
        <dbReference type="ARBA" id="ARBA00023310"/>
    </source>
</evidence>
<sequence length="139" mass="15262">MAKLMQLEIVTPDKSLMKRNDISYVLAETVMGPIGILANHAPLIGTLNESPLKYRSEDGKDHFIFIDAGFMEVNNNKVTVLSAAAEMAEAIDVARAQAAEARALKHIENPEPTIDLEVIGRNLRRAKGRLKTVQLARGL</sequence>
<dbReference type="InterPro" id="IPR036794">
    <property type="entry name" value="ATP_F1_dsu/esu_C_sf"/>
</dbReference>
<accession>A0A645BBJ6</accession>
<comment type="similarity">
    <text evidence="2">Belongs to the ATPase epsilon chain family.</text>
</comment>
<keyword evidence="7" id="KW-0066">ATP synthesis</keyword>
<feature type="domain" description="ATP synthase epsilon subunit C-terminal" evidence="8">
    <location>
        <begin position="89"/>
        <end position="134"/>
    </location>
</feature>
<dbReference type="CDD" id="cd12152">
    <property type="entry name" value="F1-ATPase_delta"/>
    <property type="match status" value="1"/>
</dbReference>
<evidence type="ECO:0000256" key="5">
    <source>
        <dbReference type="ARBA" id="ARBA00023136"/>
    </source>
</evidence>
<dbReference type="Gene3D" id="1.20.5.440">
    <property type="entry name" value="ATP synthase delta/epsilon subunit, C-terminal domain"/>
    <property type="match status" value="1"/>
</dbReference>
<dbReference type="SUPFAM" id="SSF51344">
    <property type="entry name" value="Epsilon subunit of F1F0-ATP synthase N-terminal domain"/>
    <property type="match status" value="1"/>
</dbReference>
<comment type="caution">
    <text evidence="10">The sequence shown here is derived from an EMBL/GenBank/DDBJ whole genome shotgun (WGS) entry which is preliminary data.</text>
</comment>
<evidence type="ECO:0000259" key="9">
    <source>
        <dbReference type="Pfam" id="PF02823"/>
    </source>
</evidence>
<feature type="domain" description="ATP synthase F1 complex delta/epsilon subunit N-terminal" evidence="9">
    <location>
        <begin position="5"/>
        <end position="85"/>
    </location>
</feature>
<dbReference type="AlphaFoldDB" id="A0A645BBJ6"/>
<evidence type="ECO:0000256" key="6">
    <source>
        <dbReference type="ARBA" id="ARBA00023196"/>
    </source>
</evidence>
<evidence type="ECO:0000313" key="10">
    <source>
        <dbReference type="EMBL" id="MPM59084.1"/>
    </source>
</evidence>
<name>A0A645BBJ6_9ZZZZ</name>
<dbReference type="EMBL" id="VSSQ01017115">
    <property type="protein sequence ID" value="MPM59084.1"/>
    <property type="molecule type" value="Genomic_DNA"/>
</dbReference>
<dbReference type="HAMAP" id="MF_00530">
    <property type="entry name" value="ATP_synth_epsil_bac"/>
    <property type="match status" value="1"/>
</dbReference>
<dbReference type="PANTHER" id="PTHR13822">
    <property type="entry name" value="ATP SYNTHASE DELTA/EPSILON CHAIN"/>
    <property type="match status" value="1"/>
</dbReference>
<evidence type="ECO:0000256" key="2">
    <source>
        <dbReference type="ARBA" id="ARBA00005712"/>
    </source>
</evidence>
<dbReference type="InterPro" id="IPR020547">
    <property type="entry name" value="ATP_synth_F1_esu_C"/>
</dbReference>
<comment type="subcellular location">
    <subcellularLocation>
        <location evidence="1">Cell membrane</location>
        <topology evidence="1">Peripheral membrane protein</topology>
    </subcellularLocation>
</comment>
<protein>
    <submittedName>
        <fullName evidence="10">ATP synthase epsilon chain</fullName>
    </submittedName>
</protein>
<gene>
    <name evidence="10" type="primary">atpC_41</name>
    <name evidence="10" type="ORF">SDC9_105922</name>
</gene>
<reference evidence="10" key="1">
    <citation type="submission" date="2019-08" db="EMBL/GenBank/DDBJ databases">
        <authorList>
            <person name="Kucharzyk K."/>
            <person name="Murdoch R.W."/>
            <person name="Higgins S."/>
            <person name="Loffler F."/>
        </authorList>
    </citation>
    <scope>NUCLEOTIDE SEQUENCE</scope>
</reference>
<dbReference type="GO" id="GO:0045259">
    <property type="term" value="C:proton-transporting ATP synthase complex"/>
    <property type="evidence" value="ECO:0007669"/>
    <property type="project" value="UniProtKB-KW"/>
</dbReference>
<evidence type="ECO:0000259" key="8">
    <source>
        <dbReference type="Pfam" id="PF00401"/>
    </source>
</evidence>
<keyword evidence="4" id="KW-0406">Ion transport</keyword>
<evidence type="ECO:0000256" key="1">
    <source>
        <dbReference type="ARBA" id="ARBA00004202"/>
    </source>
</evidence>
<dbReference type="GO" id="GO:0005886">
    <property type="term" value="C:plasma membrane"/>
    <property type="evidence" value="ECO:0007669"/>
    <property type="project" value="UniProtKB-SubCell"/>
</dbReference>
<dbReference type="Pfam" id="PF00401">
    <property type="entry name" value="ATP-synt_DE"/>
    <property type="match status" value="1"/>
</dbReference>